<sequence>MASNPRLLLNPKQALKTKKLSERDPMNNESATVIKDAPSTSSMAGLNRQTGMPGMYDHRALLNPRVPRKEVVPKQMSTFEPQFPVDRSLAAPESSRLISKGEAVGPKSMLEGVYGVERRTDYPQKKVKITKDPNDDIAKSQYGNTRHHSNGIVGNYMRPDPEKAADATKLSSLVDLTNTDDDQDDEDIQVITSNFDQQVCYGHFNTVVYAHCIPKPRGESMFQNGNEWPVMKCTLRRLPADNTVIDVLDPHGIAFGKVNGDLASALAPAMDSLRGFRTQARLTNRRKQPDEWPHRPCSDSLRMILNLYGRRGDVEKVGKHFGRYNFWLRAPMAPEPGYPIVNPHAQKNLPLPKVRGENTGRALPEARTLEEASYEVSKLFDSFANEAKILADTEPPSTVITTPLLPHQKQALTFMLQHEQRRTFGKEESENSSLWRQKKRGNGDIIYREVVTGISVKEEPPQVLGGLLADVMGLGKTLEALSLVGSTLQEAEQFGLGGVVRSDETASTILANNKATLIVCPTSTVKNWEDQISQHVRSGSMNFYVHHGPNREKNPYALTKYEVIITTYGVIASEFSGRAATNGSPLRRLKWFRIILDEAHTIREQKAQQSQAIYSIDAERRWCLTGTPIQNRLDDLGSLTRYLRLYPYDTAARFNQYIRGPAQAGDASFLKALRVFVDSFTLRRLRDRIDLPKRNDYVDLLKFSEEEKQLHDFFKELSHIQIKELARTKQKNSGVQHHVLRGIMTLRLICAHGRELLKEKDLERLKGLSATEAIDVDEDEMVSTITGKAAYETLTLMAEAGWDVCRNCAKKISSENNQGAVEDEDGVRCYVLPCYDLICADCFAPEKASFDGVPDEQAVSCPWCSAVIAAQYVGFSGATAQEIKIAPDDTMAEADSEEDDKTARAAYKGPHTKTRALLADIAAMKEESEPLVAAGERPLKCVVFSEFTSHLDLIERALSDQGHRFVRIDGKMSLNNRKKSLDALASDDNITILLASIKAAGQGLNLTAASRAFIMEPMWNPAAEAQAVDRIYRIGQKRPVVVKRYQMEDSIERKIVELQKRKQELADVSMNQNHKQLSKQDVREQHYKEILALFK</sequence>
<feature type="region of interest" description="Disordered" evidence="4">
    <location>
        <begin position="1"/>
        <end position="44"/>
    </location>
</feature>
<comment type="caution">
    <text evidence="7">The sequence shown here is derived from an EMBL/GenBank/DDBJ whole genome shotgun (WGS) entry which is preliminary data.</text>
</comment>
<evidence type="ECO:0000313" key="7">
    <source>
        <dbReference type="EMBL" id="KEF63363.1"/>
    </source>
</evidence>
<dbReference type="VEuPathDB" id="FungiDB:A1O9_01340"/>
<dbReference type="InterPro" id="IPR001650">
    <property type="entry name" value="Helicase_C-like"/>
</dbReference>
<organism evidence="7 8">
    <name type="scientific">Exophiala aquamarina CBS 119918</name>
    <dbReference type="NCBI Taxonomy" id="1182545"/>
    <lineage>
        <taxon>Eukaryota</taxon>
        <taxon>Fungi</taxon>
        <taxon>Dikarya</taxon>
        <taxon>Ascomycota</taxon>
        <taxon>Pezizomycotina</taxon>
        <taxon>Eurotiomycetes</taxon>
        <taxon>Chaetothyriomycetidae</taxon>
        <taxon>Chaetothyriales</taxon>
        <taxon>Herpotrichiellaceae</taxon>
        <taxon>Exophiala</taxon>
    </lineage>
</organism>
<feature type="domain" description="Helicase ATP-binding" evidence="5">
    <location>
        <begin position="457"/>
        <end position="646"/>
    </location>
</feature>
<protein>
    <recommendedName>
        <fullName evidence="9">Adenosinetriphosphatase</fullName>
    </recommendedName>
</protein>
<dbReference type="SUPFAM" id="SSF52540">
    <property type="entry name" value="P-loop containing nucleoside triphosphate hydrolases"/>
    <property type="match status" value="2"/>
</dbReference>
<dbReference type="RefSeq" id="XP_013265953.1">
    <property type="nucleotide sequence ID" value="XM_013410499.1"/>
</dbReference>
<dbReference type="InterPro" id="IPR000330">
    <property type="entry name" value="SNF2_N"/>
</dbReference>
<dbReference type="PANTHER" id="PTHR45626:SF52">
    <property type="entry name" value="SINGLE-STRANDED DNA-DEPENDENT ATPASE (EUROFUNG)"/>
    <property type="match status" value="1"/>
</dbReference>
<dbReference type="Gene3D" id="3.40.50.10810">
    <property type="entry name" value="Tandem AAA-ATPase domain"/>
    <property type="match status" value="1"/>
</dbReference>
<dbReference type="CDD" id="cd18008">
    <property type="entry name" value="DEXDc_SHPRH-like"/>
    <property type="match status" value="1"/>
</dbReference>
<dbReference type="Pfam" id="PF00176">
    <property type="entry name" value="SNF2-rel_dom"/>
    <property type="match status" value="1"/>
</dbReference>
<dbReference type="GO" id="GO:0006281">
    <property type="term" value="P:DNA repair"/>
    <property type="evidence" value="ECO:0007669"/>
    <property type="project" value="TreeGrafter"/>
</dbReference>
<dbReference type="InterPro" id="IPR050628">
    <property type="entry name" value="SNF2_RAD54_helicase_TF"/>
</dbReference>
<dbReference type="Gene3D" id="3.40.50.300">
    <property type="entry name" value="P-loop containing nucleotide triphosphate hydrolases"/>
    <property type="match status" value="1"/>
</dbReference>
<reference evidence="7 8" key="1">
    <citation type="submission" date="2013-03" db="EMBL/GenBank/DDBJ databases">
        <title>The Genome Sequence of Exophiala aquamarina CBS 119918.</title>
        <authorList>
            <consortium name="The Broad Institute Genomics Platform"/>
            <person name="Cuomo C."/>
            <person name="de Hoog S."/>
            <person name="Gorbushina A."/>
            <person name="Walker B."/>
            <person name="Young S.K."/>
            <person name="Zeng Q."/>
            <person name="Gargeya S."/>
            <person name="Fitzgerald M."/>
            <person name="Haas B."/>
            <person name="Abouelleil A."/>
            <person name="Allen A.W."/>
            <person name="Alvarado L."/>
            <person name="Arachchi H.M."/>
            <person name="Berlin A.M."/>
            <person name="Chapman S.B."/>
            <person name="Gainer-Dewar J."/>
            <person name="Goldberg J."/>
            <person name="Griggs A."/>
            <person name="Gujja S."/>
            <person name="Hansen M."/>
            <person name="Howarth C."/>
            <person name="Imamovic A."/>
            <person name="Ireland A."/>
            <person name="Larimer J."/>
            <person name="McCowan C."/>
            <person name="Murphy C."/>
            <person name="Pearson M."/>
            <person name="Poon T.W."/>
            <person name="Priest M."/>
            <person name="Roberts A."/>
            <person name="Saif S."/>
            <person name="Shea T."/>
            <person name="Sisk P."/>
            <person name="Sykes S."/>
            <person name="Wortman J."/>
            <person name="Nusbaum C."/>
            <person name="Birren B."/>
        </authorList>
    </citation>
    <scope>NUCLEOTIDE SEQUENCE [LARGE SCALE GENOMIC DNA]</scope>
    <source>
        <strain evidence="7 8">CBS 119918</strain>
    </source>
</reference>
<gene>
    <name evidence="7" type="ORF">A1O9_01340</name>
</gene>
<evidence type="ECO:0000256" key="1">
    <source>
        <dbReference type="ARBA" id="ARBA00022741"/>
    </source>
</evidence>
<keyword evidence="1" id="KW-0547">Nucleotide-binding</keyword>
<dbReference type="CDD" id="cd18793">
    <property type="entry name" value="SF2_C_SNF"/>
    <property type="match status" value="1"/>
</dbReference>
<feature type="region of interest" description="Disordered" evidence="4">
    <location>
        <begin position="134"/>
        <end position="153"/>
    </location>
</feature>
<evidence type="ECO:0000259" key="5">
    <source>
        <dbReference type="PROSITE" id="PS51192"/>
    </source>
</evidence>
<dbReference type="GO" id="GO:0016787">
    <property type="term" value="F:hydrolase activity"/>
    <property type="evidence" value="ECO:0007669"/>
    <property type="project" value="UniProtKB-KW"/>
</dbReference>
<dbReference type="Pfam" id="PF00271">
    <property type="entry name" value="Helicase_C"/>
    <property type="match status" value="1"/>
</dbReference>
<dbReference type="PROSITE" id="PS51192">
    <property type="entry name" value="HELICASE_ATP_BIND_1"/>
    <property type="match status" value="1"/>
</dbReference>
<dbReference type="InterPro" id="IPR038718">
    <property type="entry name" value="SNF2-like_sf"/>
</dbReference>
<feature type="domain" description="Helicase C-terminal" evidence="6">
    <location>
        <begin position="916"/>
        <end position="1074"/>
    </location>
</feature>
<keyword evidence="3" id="KW-0067">ATP-binding</keyword>
<dbReference type="EMBL" id="AMGV01000001">
    <property type="protein sequence ID" value="KEF63363.1"/>
    <property type="molecule type" value="Genomic_DNA"/>
</dbReference>
<evidence type="ECO:0000313" key="8">
    <source>
        <dbReference type="Proteomes" id="UP000027920"/>
    </source>
</evidence>
<dbReference type="STRING" id="1182545.A0A072PVK8"/>
<dbReference type="InterPro" id="IPR027417">
    <property type="entry name" value="P-loop_NTPase"/>
</dbReference>
<keyword evidence="2" id="KW-0378">Hydrolase</keyword>
<keyword evidence="8" id="KW-1185">Reference proteome</keyword>
<dbReference type="PROSITE" id="PS51194">
    <property type="entry name" value="HELICASE_CTER"/>
    <property type="match status" value="1"/>
</dbReference>
<evidence type="ECO:0000256" key="3">
    <source>
        <dbReference type="ARBA" id="ARBA00022840"/>
    </source>
</evidence>
<dbReference type="OrthoDB" id="448448at2759"/>
<evidence type="ECO:0000256" key="2">
    <source>
        <dbReference type="ARBA" id="ARBA00022801"/>
    </source>
</evidence>
<evidence type="ECO:0000259" key="6">
    <source>
        <dbReference type="PROSITE" id="PS51194"/>
    </source>
</evidence>
<dbReference type="Proteomes" id="UP000027920">
    <property type="component" value="Unassembled WGS sequence"/>
</dbReference>
<dbReference type="InterPro" id="IPR049730">
    <property type="entry name" value="SNF2/RAD54-like_C"/>
</dbReference>
<dbReference type="SMART" id="SM00490">
    <property type="entry name" value="HELICc"/>
    <property type="match status" value="1"/>
</dbReference>
<evidence type="ECO:0008006" key="9">
    <source>
        <dbReference type="Google" id="ProtNLM"/>
    </source>
</evidence>
<dbReference type="GO" id="GO:0005524">
    <property type="term" value="F:ATP binding"/>
    <property type="evidence" value="ECO:0007669"/>
    <property type="project" value="UniProtKB-KW"/>
</dbReference>
<dbReference type="AlphaFoldDB" id="A0A072PVK8"/>
<dbReference type="SMART" id="SM00487">
    <property type="entry name" value="DEXDc"/>
    <property type="match status" value="1"/>
</dbReference>
<dbReference type="InterPro" id="IPR014001">
    <property type="entry name" value="Helicase_ATP-bd"/>
</dbReference>
<dbReference type="PANTHER" id="PTHR45626">
    <property type="entry name" value="TRANSCRIPTION TERMINATION FACTOR 2-RELATED"/>
    <property type="match status" value="1"/>
</dbReference>
<dbReference type="GeneID" id="25276287"/>
<accession>A0A072PVK8</accession>
<proteinExistence type="predicted"/>
<dbReference type="GO" id="GO:0008094">
    <property type="term" value="F:ATP-dependent activity, acting on DNA"/>
    <property type="evidence" value="ECO:0007669"/>
    <property type="project" value="TreeGrafter"/>
</dbReference>
<evidence type="ECO:0000256" key="4">
    <source>
        <dbReference type="SAM" id="MobiDB-lite"/>
    </source>
</evidence>
<dbReference type="GO" id="GO:0005634">
    <property type="term" value="C:nucleus"/>
    <property type="evidence" value="ECO:0007669"/>
    <property type="project" value="TreeGrafter"/>
</dbReference>
<dbReference type="HOGENOM" id="CLU_000315_2_7_1"/>
<name>A0A072PVK8_9EURO</name>